<dbReference type="Gene3D" id="3.30.160.60">
    <property type="entry name" value="Classic Zinc Finger"/>
    <property type="match status" value="2"/>
</dbReference>
<accession>A0AAV8X6X1</accession>
<dbReference type="GO" id="GO:0008270">
    <property type="term" value="F:zinc ion binding"/>
    <property type="evidence" value="ECO:0007669"/>
    <property type="project" value="UniProtKB-KW"/>
</dbReference>
<keyword evidence="1" id="KW-0862">Zinc</keyword>
<name>A0AAV8X6X1_9CUCU</name>
<dbReference type="Proteomes" id="UP001162162">
    <property type="component" value="Unassembled WGS sequence"/>
</dbReference>
<evidence type="ECO:0000256" key="1">
    <source>
        <dbReference type="PROSITE-ProRule" id="PRU00042"/>
    </source>
</evidence>
<sequence length="154" mass="17904">MEENGSGSVMPFEDTEMKSFVDKSYNPETNNMFIKSEVYQSASEIEMEYTNDHTKLIEDAAETRVAKQKEDLSKCIPIHQRSLERKSYDCSFCSYKTHRKSNLNSHMLIHKDASEVTTYDCNFCSYKTKRKGPLKIHMLIHKDASEDVKTEQNQ</sequence>
<dbReference type="Pfam" id="PF13909">
    <property type="entry name" value="zf-H2C2_5"/>
    <property type="match status" value="1"/>
</dbReference>
<dbReference type="InterPro" id="IPR013087">
    <property type="entry name" value="Znf_C2H2_type"/>
</dbReference>
<keyword evidence="1" id="KW-0479">Metal-binding</keyword>
<dbReference type="PROSITE" id="PS50157">
    <property type="entry name" value="ZINC_FINGER_C2H2_2"/>
    <property type="match status" value="1"/>
</dbReference>
<gene>
    <name evidence="3" type="ORF">NQ318_004246</name>
</gene>
<dbReference type="SMART" id="SM00355">
    <property type="entry name" value="ZnF_C2H2"/>
    <property type="match status" value="2"/>
</dbReference>
<protein>
    <recommendedName>
        <fullName evidence="2">C2H2-type domain-containing protein</fullName>
    </recommendedName>
</protein>
<dbReference type="SUPFAM" id="SSF57667">
    <property type="entry name" value="beta-beta-alpha zinc fingers"/>
    <property type="match status" value="1"/>
</dbReference>
<evidence type="ECO:0000313" key="4">
    <source>
        <dbReference type="Proteomes" id="UP001162162"/>
    </source>
</evidence>
<evidence type="ECO:0000259" key="2">
    <source>
        <dbReference type="PROSITE" id="PS50157"/>
    </source>
</evidence>
<comment type="caution">
    <text evidence="3">The sequence shown here is derived from an EMBL/GenBank/DDBJ whole genome shotgun (WGS) entry which is preliminary data.</text>
</comment>
<evidence type="ECO:0000313" key="3">
    <source>
        <dbReference type="EMBL" id="KAJ8934277.1"/>
    </source>
</evidence>
<reference evidence="3" key="1">
    <citation type="journal article" date="2023" name="Insect Mol. Biol.">
        <title>Genome sequencing provides insights into the evolution of gene families encoding plant cell wall-degrading enzymes in longhorned beetles.</title>
        <authorList>
            <person name="Shin N.R."/>
            <person name="Okamura Y."/>
            <person name="Kirsch R."/>
            <person name="Pauchet Y."/>
        </authorList>
    </citation>
    <scope>NUCLEOTIDE SEQUENCE</scope>
    <source>
        <strain evidence="3">AMC_N1</strain>
    </source>
</reference>
<dbReference type="AlphaFoldDB" id="A0AAV8X6X1"/>
<keyword evidence="1" id="KW-0863">Zinc-finger</keyword>
<feature type="domain" description="C2H2-type" evidence="2">
    <location>
        <begin position="88"/>
        <end position="115"/>
    </location>
</feature>
<proteinExistence type="predicted"/>
<dbReference type="InterPro" id="IPR036236">
    <property type="entry name" value="Znf_C2H2_sf"/>
</dbReference>
<keyword evidence="4" id="KW-1185">Reference proteome</keyword>
<organism evidence="3 4">
    <name type="scientific">Aromia moschata</name>
    <dbReference type="NCBI Taxonomy" id="1265417"/>
    <lineage>
        <taxon>Eukaryota</taxon>
        <taxon>Metazoa</taxon>
        <taxon>Ecdysozoa</taxon>
        <taxon>Arthropoda</taxon>
        <taxon>Hexapoda</taxon>
        <taxon>Insecta</taxon>
        <taxon>Pterygota</taxon>
        <taxon>Neoptera</taxon>
        <taxon>Endopterygota</taxon>
        <taxon>Coleoptera</taxon>
        <taxon>Polyphaga</taxon>
        <taxon>Cucujiformia</taxon>
        <taxon>Chrysomeloidea</taxon>
        <taxon>Cerambycidae</taxon>
        <taxon>Cerambycinae</taxon>
        <taxon>Callichromatini</taxon>
        <taxon>Aromia</taxon>
    </lineage>
</organism>
<dbReference type="EMBL" id="JAPWTK010001061">
    <property type="protein sequence ID" value="KAJ8934277.1"/>
    <property type="molecule type" value="Genomic_DNA"/>
</dbReference>